<accession>A0A0D0IKJ6</accession>
<name>A0A0D0IKJ6_9MICO</name>
<dbReference type="Pfam" id="PF04954">
    <property type="entry name" value="SIP"/>
    <property type="match status" value="1"/>
</dbReference>
<comment type="caution">
    <text evidence="2">The sequence shown here is derived from an EMBL/GenBank/DDBJ whole genome shotgun (WGS) entry which is preliminary data.</text>
</comment>
<dbReference type="PROSITE" id="PS51384">
    <property type="entry name" value="FAD_FR"/>
    <property type="match status" value="1"/>
</dbReference>
<proteinExistence type="predicted"/>
<dbReference type="EMBL" id="JXSQ01000028">
    <property type="protein sequence ID" value="KIP51617.1"/>
    <property type="molecule type" value="Genomic_DNA"/>
</dbReference>
<dbReference type="Gene3D" id="3.40.50.80">
    <property type="entry name" value="Nucleotide-binding domain of ferredoxin-NADP reductase (FNR) module"/>
    <property type="match status" value="1"/>
</dbReference>
<dbReference type="RefSeq" id="WP_042545144.1">
    <property type="nucleotide sequence ID" value="NZ_JXSQ01000028.1"/>
</dbReference>
<keyword evidence="3" id="KW-1185">Reference proteome</keyword>
<dbReference type="InterPro" id="IPR017927">
    <property type="entry name" value="FAD-bd_FR_type"/>
</dbReference>
<organism evidence="2 3">
    <name type="scientific">Leucobacter komagatae</name>
    <dbReference type="NCBI Taxonomy" id="55969"/>
    <lineage>
        <taxon>Bacteria</taxon>
        <taxon>Bacillati</taxon>
        <taxon>Actinomycetota</taxon>
        <taxon>Actinomycetes</taxon>
        <taxon>Micrococcales</taxon>
        <taxon>Microbacteriaceae</taxon>
        <taxon>Leucobacter</taxon>
    </lineage>
</organism>
<dbReference type="PANTHER" id="PTHR30157">
    <property type="entry name" value="FERRIC REDUCTASE, NADPH-DEPENDENT"/>
    <property type="match status" value="1"/>
</dbReference>
<feature type="domain" description="FAD-binding FR-type" evidence="1">
    <location>
        <begin position="18"/>
        <end position="126"/>
    </location>
</feature>
<dbReference type="InterPro" id="IPR039374">
    <property type="entry name" value="SIP_fam"/>
</dbReference>
<dbReference type="OrthoDB" id="9814826at2"/>
<dbReference type="AlphaFoldDB" id="A0A0D0IKJ6"/>
<dbReference type="Proteomes" id="UP000032120">
    <property type="component" value="Unassembled WGS sequence"/>
</dbReference>
<evidence type="ECO:0000313" key="3">
    <source>
        <dbReference type="Proteomes" id="UP000032120"/>
    </source>
</evidence>
<dbReference type="InterPro" id="IPR007037">
    <property type="entry name" value="SIP_rossman_dom"/>
</dbReference>
<dbReference type="InterPro" id="IPR039261">
    <property type="entry name" value="FNR_nucleotide-bd"/>
</dbReference>
<dbReference type="InterPro" id="IPR017938">
    <property type="entry name" value="Riboflavin_synthase-like_b-brl"/>
</dbReference>
<dbReference type="SUPFAM" id="SSF63380">
    <property type="entry name" value="Riboflavin synthase domain-like"/>
    <property type="match status" value="1"/>
</dbReference>
<evidence type="ECO:0000313" key="2">
    <source>
        <dbReference type="EMBL" id="KIP51617.1"/>
    </source>
</evidence>
<reference evidence="2 3" key="1">
    <citation type="submission" date="2015-01" db="EMBL/GenBank/DDBJ databases">
        <title>Draft genome sequence of Leucobacter komagatae strain VKM ST2845.</title>
        <authorList>
            <person name="Karlyshev A.V."/>
            <person name="Kudryashova E.B."/>
        </authorList>
    </citation>
    <scope>NUCLEOTIDE SEQUENCE [LARGE SCALE GENOMIC DNA]</scope>
    <source>
        <strain evidence="2 3">VKM ST2845</strain>
    </source>
</reference>
<dbReference type="Gene3D" id="2.40.30.10">
    <property type="entry name" value="Translation factors"/>
    <property type="match status" value="1"/>
</dbReference>
<evidence type="ECO:0000259" key="1">
    <source>
        <dbReference type="PROSITE" id="PS51384"/>
    </source>
</evidence>
<dbReference type="PANTHER" id="PTHR30157:SF0">
    <property type="entry name" value="NADPH-DEPENDENT FERRIC-CHELATE REDUCTASE"/>
    <property type="match status" value="1"/>
</dbReference>
<dbReference type="GO" id="GO:0016491">
    <property type="term" value="F:oxidoreductase activity"/>
    <property type="evidence" value="ECO:0007669"/>
    <property type="project" value="InterPro"/>
</dbReference>
<protein>
    <submittedName>
        <fullName evidence="2">Siderophore-interacting protein</fullName>
    </submittedName>
</protein>
<sequence>MTTIRHRIRELSQRSRLPISATATVTAVRALSPSYTRVTVVAPEFADYKPTLPADGIKVALPGSDGAPELRAMTVSHRPAPDTIEFDALRHEGGILSPWLATVQPGERIEVHAVRREHAIGDGVTAHLIVADASALPAAASIVRAIPSEHRVYALLHAPTTADAAALIPEHPGLEVSLRTGEAWDAGELRSELVELLARIPGGRAGSGSAGVGSGAGSVSWVGADAGAGAGAGIGAGALQSWVAAEAAVTASARRAIAAHGHHRDNLFAAAYWSASSDSTARDERIRAAFGRAIQLQADLADPETRAAVEAEADTV</sequence>
<gene>
    <name evidence="2" type="ORF">SD72_14335</name>
</gene>